<evidence type="ECO:0000313" key="1">
    <source>
        <dbReference type="EMBL" id="MBU3878077.1"/>
    </source>
</evidence>
<dbReference type="Proteomes" id="UP000723714">
    <property type="component" value="Unassembled WGS sequence"/>
</dbReference>
<reference evidence="1 2" key="1">
    <citation type="submission" date="2021-06" db="EMBL/GenBank/DDBJ databases">
        <title>Faecalicatena sp. nov. isolated from porcine feces.</title>
        <authorList>
            <person name="Oh B.S."/>
            <person name="Lee J.H."/>
        </authorList>
    </citation>
    <scope>NUCLEOTIDE SEQUENCE [LARGE SCALE GENOMIC DNA]</scope>
    <source>
        <strain evidence="1 2">AGMB00832</strain>
    </source>
</reference>
<evidence type="ECO:0000313" key="2">
    <source>
        <dbReference type="Proteomes" id="UP000723714"/>
    </source>
</evidence>
<accession>A0ABS6D901</accession>
<protein>
    <submittedName>
        <fullName evidence="1">SseB family protein</fullName>
    </submittedName>
</protein>
<sequence>MENNFQIQVKKLQRLEQTYVAFSQGTRMPFITCDEESFNDQIWVFTTEEKAKEFGEKRRDEMKDILMVVRLENKQLLGFYSSLYLLGVNEIVFVEEEQTTKILLERLVKAPDYSNLPKEKQPLMNPQMQLTGLYFMQELLRAMPNNEKPKLPELEEEMVVNLIRSRFFMPIEVIGEKILKDGSNIKIPCVKNKEDKMFQPIFTDYNEFQKFNKEGKFQANIIEFVNIEKVLGQSVEGVVVNPQGMNTVIAKAMIPNLLNRFSKG</sequence>
<dbReference type="EMBL" id="JABACJ020000027">
    <property type="protein sequence ID" value="MBU3878077.1"/>
    <property type="molecule type" value="Genomic_DNA"/>
</dbReference>
<organism evidence="1 2">
    <name type="scientific">Faecalicatena faecalis</name>
    <dbReference type="NCBI Taxonomy" id="2726362"/>
    <lineage>
        <taxon>Bacteria</taxon>
        <taxon>Bacillati</taxon>
        <taxon>Bacillota</taxon>
        <taxon>Clostridia</taxon>
        <taxon>Lachnospirales</taxon>
        <taxon>Lachnospiraceae</taxon>
        <taxon>Faecalicatena</taxon>
    </lineage>
</organism>
<proteinExistence type="predicted"/>
<dbReference type="RefSeq" id="WP_216244622.1">
    <property type="nucleotide sequence ID" value="NZ_JABACJ020000027.1"/>
</dbReference>
<keyword evidence="2" id="KW-1185">Reference proteome</keyword>
<gene>
    <name evidence="1" type="ORF">HGO97_019940</name>
</gene>
<comment type="caution">
    <text evidence="1">The sequence shown here is derived from an EMBL/GenBank/DDBJ whole genome shotgun (WGS) entry which is preliminary data.</text>
</comment>
<name>A0ABS6D901_9FIRM</name>